<comment type="caution">
    <text evidence="1">The sequence shown here is derived from an EMBL/GenBank/DDBJ whole genome shotgun (WGS) entry which is preliminary data.</text>
</comment>
<dbReference type="RefSeq" id="WP_155092014.1">
    <property type="nucleotide sequence ID" value="NZ_CP102754.1"/>
</dbReference>
<reference evidence="1 2" key="1">
    <citation type="submission" date="2019-11" db="EMBL/GenBank/DDBJ databases">
        <title>Genome of Strain BIT-d1.</title>
        <authorList>
            <person name="Yang Y."/>
        </authorList>
    </citation>
    <scope>NUCLEOTIDE SEQUENCE [LARGE SCALE GENOMIC DNA]</scope>
    <source>
        <strain evidence="1 2">BIT-d1</strain>
    </source>
</reference>
<dbReference type="OrthoDB" id="1451314at2"/>
<accession>A0A6I3LHJ6</accession>
<dbReference type="Proteomes" id="UP000438760">
    <property type="component" value="Unassembled WGS sequence"/>
</dbReference>
<evidence type="ECO:0000313" key="2">
    <source>
        <dbReference type="Proteomes" id="UP000438760"/>
    </source>
</evidence>
<sequence length="67" mass="7522">MDKETYIKQSLEAIAKKNLTTPFTLAPGSTVTDLDLYLNSLVNSYMTSKDPRLVNLFQDKIEALKAL</sequence>
<name>A0A6I3LHJ6_9FLAO</name>
<proteinExistence type="predicted"/>
<protein>
    <submittedName>
        <fullName evidence="1">Uncharacterized protein</fullName>
    </submittedName>
</protein>
<dbReference type="AlphaFoldDB" id="A0A6I3LHJ6"/>
<keyword evidence="2" id="KW-1185">Reference proteome</keyword>
<evidence type="ECO:0000313" key="1">
    <source>
        <dbReference type="EMBL" id="MTG97978.1"/>
    </source>
</evidence>
<organism evidence="1 2">
    <name type="scientific">Myroides albus</name>
    <dbReference type="NCBI Taxonomy" id="2562892"/>
    <lineage>
        <taxon>Bacteria</taxon>
        <taxon>Pseudomonadati</taxon>
        <taxon>Bacteroidota</taxon>
        <taxon>Flavobacteriia</taxon>
        <taxon>Flavobacteriales</taxon>
        <taxon>Flavobacteriaceae</taxon>
        <taxon>Myroides</taxon>
    </lineage>
</organism>
<gene>
    <name evidence="1" type="ORF">GJV76_07455</name>
</gene>
<dbReference type="EMBL" id="WMJX01000012">
    <property type="protein sequence ID" value="MTG97978.1"/>
    <property type="molecule type" value="Genomic_DNA"/>
</dbReference>